<feature type="domain" description="MPN" evidence="6">
    <location>
        <begin position="37"/>
        <end position="158"/>
    </location>
</feature>
<protein>
    <submittedName>
        <fullName evidence="7">DNA repair protein RadC</fullName>
    </submittedName>
</protein>
<name>A0A2K1PZZ7_9GAMM</name>
<keyword evidence="4" id="KW-0862">Zinc</keyword>
<keyword evidence="8" id="KW-1185">Reference proteome</keyword>
<dbReference type="PANTHER" id="PTHR30471">
    <property type="entry name" value="DNA REPAIR PROTEIN RADC"/>
    <property type="match status" value="1"/>
</dbReference>
<organism evidence="7 8">
    <name type="scientific">Solilutibacter silvestris</name>
    <dbReference type="NCBI Taxonomy" id="1645665"/>
    <lineage>
        <taxon>Bacteria</taxon>
        <taxon>Pseudomonadati</taxon>
        <taxon>Pseudomonadota</taxon>
        <taxon>Gammaproteobacteria</taxon>
        <taxon>Lysobacterales</taxon>
        <taxon>Lysobacteraceae</taxon>
        <taxon>Solilutibacter</taxon>
    </lineage>
</organism>
<dbReference type="CDD" id="cd08071">
    <property type="entry name" value="MPN_DUF2466"/>
    <property type="match status" value="1"/>
</dbReference>
<dbReference type="InterPro" id="IPR020891">
    <property type="entry name" value="UPF0758_CS"/>
</dbReference>
<dbReference type="NCBIfam" id="TIGR00608">
    <property type="entry name" value="radc"/>
    <property type="match status" value="1"/>
</dbReference>
<keyword evidence="5" id="KW-0482">Metalloprotease</keyword>
<dbReference type="GO" id="GO:0006508">
    <property type="term" value="P:proteolysis"/>
    <property type="evidence" value="ECO:0007669"/>
    <property type="project" value="UniProtKB-KW"/>
</dbReference>
<dbReference type="Gene3D" id="3.40.140.10">
    <property type="entry name" value="Cytidine Deaminase, domain 2"/>
    <property type="match status" value="1"/>
</dbReference>
<evidence type="ECO:0000313" key="8">
    <source>
        <dbReference type="Proteomes" id="UP000236220"/>
    </source>
</evidence>
<evidence type="ECO:0000256" key="5">
    <source>
        <dbReference type="ARBA" id="ARBA00023049"/>
    </source>
</evidence>
<dbReference type="PANTHER" id="PTHR30471:SF3">
    <property type="entry name" value="UPF0758 PROTEIN YEES-RELATED"/>
    <property type="match status" value="1"/>
</dbReference>
<comment type="caution">
    <text evidence="7">The sequence shown here is derived from an EMBL/GenBank/DDBJ whole genome shotgun (WGS) entry which is preliminary data.</text>
</comment>
<dbReference type="RefSeq" id="WP_103075957.1">
    <property type="nucleotide sequence ID" value="NZ_NPZB01000002.1"/>
</dbReference>
<keyword evidence="2" id="KW-0479">Metal-binding</keyword>
<dbReference type="EMBL" id="NPZB01000002">
    <property type="protein sequence ID" value="PNS08364.1"/>
    <property type="molecule type" value="Genomic_DNA"/>
</dbReference>
<dbReference type="GO" id="GO:0046872">
    <property type="term" value="F:metal ion binding"/>
    <property type="evidence" value="ECO:0007669"/>
    <property type="project" value="UniProtKB-KW"/>
</dbReference>
<accession>A0A2K1PZZ7</accession>
<evidence type="ECO:0000256" key="1">
    <source>
        <dbReference type="ARBA" id="ARBA00022670"/>
    </source>
</evidence>
<dbReference type="GO" id="GO:0008237">
    <property type="term" value="F:metallopeptidase activity"/>
    <property type="evidence" value="ECO:0007669"/>
    <property type="project" value="UniProtKB-KW"/>
</dbReference>
<proteinExistence type="predicted"/>
<evidence type="ECO:0000256" key="4">
    <source>
        <dbReference type="ARBA" id="ARBA00022833"/>
    </source>
</evidence>
<dbReference type="InterPro" id="IPR001405">
    <property type="entry name" value="UPF0758"/>
</dbReference>
<evidence type="ECO:0000256" key="3">
    <source>
        <dbReference type="ARBA" id="ARBA00022801"/>
    </source>
</evidence>
<dbReference type="AlphaFoldDB" id="A0A2K1PZZ7"/>
<evidence type="ECO:0000313" key="7">
    <source>
        <dbReference type="EMBL" id="PNS08364.1"/>
    </source>
</evidence>
<evidence type="ECO:0000256" key="2">
    <source>
        <dbReference type="ARBA" id="ARBA00022723"/>
    </source>
</evidence>
<dbReference type="PROSITE" id="PS50249">
    <property type="entry name" value="MPN"/>
    <property type="match status" value="1"/>
</dbReference>
<keyword evidence="1" id="KW-0645">Protease</keyword>
<reference evidence="7 8" key="1">
    <citation type="submission" date="2017-08" db="EMBL/GenBank/DDBJ databases">
        <title>Lysobacter sylvestris genome.</title>
        <authorList>
            <person name="Zhang D.-C."/>
            <person name="Albuquerque L."/>
            <person name="Franca L."/>
            <person name="Froufe H.J.C."/>
            <person name="Barroso C."/>
            <person name="Egas C."/>
            <person name="Da Costa M."/>
            <person name="Margesin R."/>
        </authorList>
    </citation>
    <scope>NUCLEOTIDE SEQUENCE [LARGE SCALE GENOMIC DNA]</scope>
    <source>
        <strain evidence="7 8">AM20-91</strain>
    </source>
</reference>
<dbReference type="SUPFAM" id="SSF102712">
    <property type="entry name" value="JAB1/MPN domain"/>
    <property type="match status" value="1"/>
</dbReference>
<dbReference type="Proteomes" id="UP000236220">
    <property type="component" value="Unassembled WGS sequence"/>
</dbReference>
<dbReference type="InterPro" id="IPR025657">
    <property type="entry name" value="RadC_JAB"/>
</dbReference>
<dbReference type="InterPro" id="IPR037518">
    <property type="entry name" value="MPN"/>
</dbReference>
<evidence type="ECO:0000259" key="6">
    <source>
        <dbReference type="PROSITE" id="PS50249"/>
    </source>
</evidence>
<gene>
    <name evidence="7" type="ORF">Lysil_2540</name>
</gene>
<dbReference type="OrthoDB" id="9804482at2"/>
<dbReference type="PROSITE" id="PS01302">
    <property type="entry name" value="UPF0758"/>
    <property type="match status" value="1"/>
</dbReference>
<dbReference type="Pfam" id="PF04002">
    <property type="entry name" value="RadC"/>
    <property type="match status" value="1"/>
</dbReference>
<sequence>MSKQKANDIQAQYLACDTSILGRAEEVLRKRLERLGSITDPEQASSFLRMRLAGLDHEEFHVIFLDTRHKIIAVEGLFRGTVDGSEVHPREVVRAAMRHNAAAVILTHNHPSGNPEPSAADRAVTARVKQALALIDVRVLDHIVVGERTVSLAARGWV</sequence>
<keyword evidence="3" id="KW-0378">Hydrolase</keyword>